<name>A0A836JB15_9HYME</name>
<dbReference type="PANTHER" id="PTHR24276:SF96">
    <property type="entry name" value="PEPTIDASE S1 DOMAIN-CONTAINING PROTEIN"/>
    <property type="match status" value="1"/>
</dbReference>
<feature type="chain" id="PRO_5032360307" evidence="8">
    <location>
        <begin position="19"/>
        <end position="365"/>
    </location>
</feature>
<dbReference type="Proteomes" id="UP000667349">
    <property type="component" value="Unassembled WGS sequence"/>
</dbReference>
<dbReference type="InterPro" id="IPR033116">
    <property type="entry name" value="TRYPSIN_SER"/>
</dbReference>
<evidence type="ECO:0000259" key="9">
    <source>
        <dbReference type="PROSITE" id="PS50240"/>
    </source>
</evidence>
<protein>
    <submittedName>
        <fullName evidence="10">CTR1 protein</fullName>
    </submittedName>
</protein>
<sequence length="365" mass="39918">MLPSIFLVIGVLAQQTFAEEPEAIVGGQTATPGEFPHQVSLKYNGNHVCGGSIIASNKILTAAHCVTFTKPPYKDFKVATGSISITGGELHNVEKIIVHPQYSDRYEDAWKNDIALASPIQYNQFQKPISLAKSKPFLGQICTLSGWGRLHTNGPLPSILQKMVQIVISQSQCQKELADMPLTASHLCMLNRSGIGACLGDSGGPLICDGVQVGVTSWVAPCAKGYPDVYTDIFYWYHIIVDIFSEEAECKVQDAPSANYSGKEIELNLIYGRKLCSPILGYNYQLPDLSTNCISPTILDTSLLHIPIYTHLKTYDLKPVCLPEPPSILSLQFLEGTILSKSSKEILTARLSEEDDILALCSTRK</sequence>
<dbReference type="InterPro" id="IPR050430">
    <property type="entry name" value="Peptidase_S1"/>
</dbReference>
<evidence type="ECO:0000313" key="11">
    <source>
        <dbReference type="Proteomes" id="UP000667349"/>
    </source>
</evidence>
<comment type="caution">
    <text evidence="10">The sequence shown here is derived from an EMBL/GenBank/DDBJ whole genome shotgun (WGS) entry which is preliminary data.</text>
</comment>
<dbReference type="PRINTS" id="PR00722">
    <property type="entry name" value="CHYMOTRYPSIN"/>
</dbReference>
<dbReference type="SUPFAM" id="SSF50494">
    <property type="entry name" value="Trypsin-like serine proteases"/>
    <property type="match status" value="1"/>
</dbReference>
<dbReference type="Pfam" id="PF00089">
    <property type="entry name" value="Trypsin"/>
    <property type="match status" value="1"/>
</dbReference>
<keyword evidence="5 7" id="KW-0720">Serine protease</keyword>
<evidence type="ECO:0000256" key="2">
    <source>
        <dbReference type="ARBA" id="ARBA00007664"/>
    </source>
</evidence>
<keyword evidence="3 7" id="KW-0645">Protease</keyword>
<dbReference type="GO" id="GO:0006508">
    <property type="term" value="P:proteolysis"/>
    <property type="evidence" value="ECO:0007669"/>
    <property type="project" value="UniProtKB-KW"/>
</dbReference>
<dbReference type="CDD" id="cd00190">
    <property type="entry name" value="Tryp_SPc"/>
    <property type="match status" value="1"/>
</dbReference>
<dbReference type="PROSITE" id="PS00135">
    <property type="entry name" value="TRYPSIN_SER"/>
    <property type="match status" value="1"/>
</dbReference>
<dbReference type="PANTHER" id="PTHR24276">
    <property type="entry name" value="POLYSERASE-RELATED"/>
    <property type="match status" value="1"/>
</dbReference>
<reference evidence="10" key="1">
    <citation type="submission" date="2020-02" db="EMBL/GenBank/DDBJ databases">
        <title>Relaxed selection underlies rapid genomic changes in the transitions from sociality to social parasitism in ants.</title>
        <authorList>
            <person name="Bi X."/>
        </authorList>
    </citation>
    <scope>NUCLEOTIDE SEQUENCE</scope>
    <source>
        <strain evidence="10">BGI-DK2013a</strain>
        <tissue evidence="10">Whole body</tissue>
    </source>
</reference>
<dbReference type="FunFam" id="2.40.10.10:FF:000068">
    <property type="entry name" value="transmembrane protease serine 2"/>
    <property type="match status" value="1"/>
</dbReference>
<dbReference type="EMBL" id="JAANHZ010000224">
    <property type="protein sequence ID" value="KAG5313968.1"/>
    <property type="molecule type" value="Genomic_DNA"/>
</dbReference>
<organism evidence="10 11">
    <name type="scientific">Acromyrmex insinuator</name>
    <dbReference type="NCBI Taxonomy" id="230686"/>
    <lineage>
        <taxon>Eukaryota</taxon>
        <taxon>Metazoa</taxon>
        <taxon>Ecdysozoa</taxon>
        <taxon>Arthropoda</taxon>
        <taxon>Hexapoda</taxon>
        <taxon>Insecta</taxon>
        <taxon>Pterygota</taxon>
        <taxon>Neoptera</taxon>
        <taxon>Endopterygota</taxon>
        <taxon>Hymenoptera</taxon>
        <taxon>Apocrita</taxon>
        <taxon>Aculeata</taxon>
        <taxon>Formicoidea</taxon>
        <taxon>Formicidae</taxon>
        <taxon>Myrmicinae</taxon>
        <taxon>Acromyrmex</taxon>
    </lineage>
</organism>
<feature type="domain" description="Peptidase S1" evidence="9">
    <location>
        <begin position="24"/>
        <end position="249"/>
    </location>
</feature>
<evidence type="ECO:0000256" key="6">
    <source>
        <dbReference type="ARBA" id="ARBA00023157"/>
    </source>
</evidence>
<comment type="similarity">
    <text evidence="2">Belongs to the peptidase S1 family.</text>
</comment>
<feature type="signal peptide" evidence="8">
    <location>
        <begin position="1"/>
        <end position="18"/>
    </location>
</feature>
<evidence type="ECO:0000256" key="1">
    <source>
        <dbReference type="ARBA" id="ARBA00004239"/>
    </source>
</evidence>
<evidence type="ECO:0000256" key="7">
    <source>
        <dbReference type="RuleBase" id="RU363034"/>
    </source>
</evidence>
<dbReference type="InterPro" id="IPR043504">
    <property type="entry name" value="Peptidase_S1_PA_chymotrypsin"/>
</dbReference>
<dbReference type="AlphaFoldDB" id="A0A836JB15"/>
<evidence type="ECO:0000256" key="8">
    <source>
        <dbReference type="SAM" id="SignalP"/>
    </source>
</evidence>
<proteinExistence type="inferred from homology"/>
<accession>A0A836JB15</accession>
<dbReference type="GO" id="GO:0004252">
    <property type="term" value="F:serine-type endopeptidase activity"/>
    <property type="evidence" value="ECO:0007669"/>
    <property type="project" value="InterPro"/>
</dbReference>
<comment type="subcellular location">
    <subcellularLocation>
        <location evidence="1">Secreted</location>
        <location evidence="1">Extracellular space</location>
    </subcellularLocation>
</comment>
<dbReference type="Gene3D" id="2.40.10.10">
    <property type="entry name" value="Trypsin-like serine proteases"/>
    <property type="match status" value="2"/>
</dbReference>
<evidence type="ECO:0000256" key="4">
    <source>
        <dbReference type="ARBA" id="ARBA00022801"/>
    </source>
</evidence>
<evidence type="ECO:0000313" key="10">
    <source>
        <dbReference type="EMBL" id="KAG5313968.1"/>
    </source>
</evidence>
<evidence type="ECO:0000256" key="3">
    <source>
        <dbReference type="ARBA" id="ARBA00022670"/>
    </source>
</evidence>
<gene>
    <name evidence="10" type="primary">Ctr1_1</name>
    <name evidence="10" type="ORF">G6Z75_0003362</name>
</gene>
<dbReference type="InterPro" id="IPR009003">
    <property type="entry name" value="Peptidase_S1_PA"/>
</dbReference>
<keyword evidence="6" id="KW-1015">Disulfide bond</keyword>
<dbReference type="InterPro" id="IPR001254">
    <property type="entry name" value="Trypsin_dom"/>
</dbReference>
<dbReference type="PROSITE" id="PS00134">
    <property type="entry name" value="TRYPSIN_HIS"/>
    <property type="match status" value="1"/>
</dbReference>
<dbReference type="SMART" id="SM00020">
    <property type="entry name" value="Tryp_SPc"/>
    <property type="match status" value="1"/>
</dbReference>
<feature type="non-terminal residue" evidence="10">
    <location>
        <position position="1"/>
    </location>
</feature>
<feature type="non-terminal residue" evidence="10">
    <location>
        <position position="365"/>
    </location>
</feature>
<dbReference type="InterPro" id="IPR001314">
    <property type="entry name" value="Peptidase_S1A"/>
</dbReference>
<keyword evidence="11" id="KW-1185">Reference proteome</keyword>
<dbReference type="PROSITE" id="PS50240">
    <property type="entry name" value="TRYPSIN_DOM"/>
    <property type="match status" value="1"/>
</dbReference>
<dbReference type="InterPro" id="IPR018114">
    <property type="entry name" value="TRYPSIN_HIS"/>
</dbReference>
<dbReference type="FunFam" id="2.40.10.10:FF:000036">
    <property type="entry name" value="Trypsin beta"/>
    <property type="match status" value="1"/>
</dbReference>
<evidence type="ECO:0000256" key="5">
    <source>
        <dbReference type="ARBA" id="ARBA00022825"/>
    </source>
</evidence>
<keyword evidence="4 7" id="KW-0378">Hydrolase</keyword>
<dbReference type="GO" id="GO:0005576">
    <property type="term" value="C:extracellular region"/>
    <property type="evidence" value="ECO:0007669"/>
    <property type="project" value="UniProtKB-SubCell"/>
</dbReference>
<keyword evidence="8" id="KW-0732">Signal</keyword>